<keyword evidence="6" id="KW-1185">Reference proteome</keyword>
<feature type="region of interest" description="Disordered" evidence="3">
    <location>
        <begin position="268"/>
        <end position="302"/>
    </location>
</feature>
<protein>
    <submittedName>
        <fullName evidence="5">GAF and ANTAR domain-containing protein</fullName>
    </submittedName>
</protein>
<dbReference type="PROSITE" id="PS50921">
    <property type="entry name" value="ANTAR"/>
    <property type="match status" value="1"/>
</dbReference>
<dbReference type="Pfam" id="PF03861">
    <property type="entry name" value="ANTAR"/>
    <property type="match status" value="1"/>
</dbReference>
<proteinExistence type="predicted"/>
<evidence type="ECO:0000259" key="4">
    <source>
        <dbReference type="PROSITE" id="PS50921"/>
    </source>
</evidence>
<dbReference type="SUPFAM" id="SSF52172">
    <property type="entry name" value="CheY-like"/>
    <property type="match status" value="1"/>
</dbReference>
<feature type="compositionally biased region" description="Low complexity" evidence="3">
    <location>
        <begin position="271"/>
        <end position="287"/>
    </location>
</feature>
<dbReference type="SMART" id="SM01012">
    <property type="entry name" value="ANTAR"/>
    <property type="match status" value="1"/>
</dbReference>
<dbReference type="SUPFAM" id="SSF55781">
    <property type="entry name" value="GAF domain-like"/>
    <property type="match status" value="1"/>
</dbReference>
<dbReference type="InterPro" id="IPR036388">
    <property type="entry name" value="WH-like_DNA-bd_sf"/>
</dbReference>
<dbReference type="EMBL" id="CP102332">
    <property type="protein sequence ID" value="UUS33753.1"/>
    <property type="molecule type" value="Genomic_DNA"/>
</dbReference>
<dbReference type="RefSeq" id="WP_079046963.1">
    <property type="nucleotide sequence ID" value="NZ_CP102332.1"/>
</dbReference>
<name>A0ABY5NCK1_9ACTN</name>
<dbReference type="InterPro" id="IPR029016">
    <property type="entry name" value="GAF-like_dom_sf"/>
</dbReference>
<evidence type="ECO:0000313" key="6">
    <source>
        <dbReference type="Proteomes" id="UP001060150"/>
    </source>
</evidence>
<dbReference type="InterPro" id="IPR005561">
    <property type="entry name" value="ANTAR"/>
</dbReference>
<dbReference type="Gene3D" id="3.30.450.40">
    <property type="match status" value="1"/>
</dbReference>
<evidence type="ECO:0000313" key="5">
    <source>
        <dbReference type="EMBL" id="UUS33753.1"/>
    </source>
</evidence>
<keyword evidence="1" id="KW-0805">Transcription regulation</keyword>
<keyword evidence="2" id="KW-0804">Transcription</keyword>
<feature type="region of interest" description="Disordered" evidence="3">
    <location>
        <begin position="38"/>
        <end position="89"/>
    </location>
</feature>
<feature type="compositionally biased region" description="Basic and acidic residues" evidence="3">
    <location>
        <begin position="42"/>
        <end position="69"/>
    </location>
</feature>
<organism evidence="5 6">
    <name type="scientific">Streptomyces changanensis</name>
    <dbReference type="NCBI Taxonomy" id="2964669"/>
    <lineage>
        <taxon>Bacteria</taxon>
        <taxon>Bacillati</taxon>
        <taxon>Actinomycetota</taxon>
        <taxon>Actinomycetes</taxon>
        <taxon>Kitasatosporales</taxon>
        <taxon>Streptomycetaceae</taxon>
        <taxon>Streptomyces</taxon>
    </lineage>
</organism>
<dbReference type="Proteomes" id="UP001060150">
    <property type="component" value="Chromosome"/>
</dbReference>
<evidence type="ECO:0000256" key="3">
    <source>
        <dbReference type="SAM" id="MobiDB-lite"/>
    </source>
</evidence>
<dbReference type="InterPro" id="IPR011006">
    <property type="entry name" value="CheY-like_superfamily"/>
</dbReference>
<evidence type="ECO:0000256" key="1">
    <source>
        <dbReference type="ARBA" id="ARBA00023015"/>
    </source>
</evidence>
<dbReference type="Gene3D" id="1.10.10.10">
    <property type="entry name" value="Winged helix-like DNA-binding domain superfamily/Winged helix DNA-binding domain"/>
    <property type="match status" value="1"/>
</dbReference>
<feature type="domain" description="ANTAR" evidence="4">
    <location>
        <begin position="197"/>
        <end position="258"/>
    </location>
</feature>
<sequence>MPIQHEDDGPVPVSAARRLRRLAEECVRSVPACCGAAATLGDDAREPEHGPPRGPRQERRHGPEAHRPEAYGPEAYGPEAYGPEADGCRTAATHPDLAALVTVQLDAGEGPVRAALDAGRPVEVPDLLHDTRWPAHRAAALRAGLRTSVTLPFRRPGTDVTLTLYGFRPGSLAGAAHGPAAALGEAATAALVRDDLHRAALAEVAQLETALRSRPVIDQAVGIVVHALGCGTEDAHTVLRRVSQLTNRKLADVAAAVVRARGHGLEKELARLAARPPTARPRTANPRESSYKGSAHRNRSEA</sequence>
<reference evidence="5" key="1">
    <citation type="submission" date="2022-08" db="EMBL/GenBank/DDBJ databases">
        <title>Streptomyces changanensis sp. nov., an actinomycete isolated from soil.</title>
        <authorList>
            <person name="Wu H."/>
            <person name="Han L."/>
        </authorList>
    </citation>
    <scope>NUCLEOTIDE SEQUENCE</scope>
    <source>
        <strain evidence="5">HL-66</strain>
    </source>
</reference>
<gene>
    <name evidence="5" type="ORF">NRO40_24940</name>
</gene>
<accession>A0ABY5NCK1</accession>
<evidence type="ECO:0000256" key="2">
    <source>
        <dbReference type="ARBA" id="ARBA00023163"/>
    </source>
</evidence>